<dbReference type="RefSeq" id="XP_007744886.1">
    <property type="nucleotide sequence ID" value="XM_007746696.1"/>
</dbReference>
<evidence type="ECO:0000313" key="8">
    <source>
        <dbReference type="Proteomes" id="UP000019471"/>
    </source>
</evidence>
<dbReference type="InterPro" id="IPR007219">
    <property type="entry name" value="XnlR_reg_dom"/>
</dbReference>
<organism evidence="7 8">
    <name type="scientific">Cladophialophora psammophila CBS 110553</name>
    <dbReference type="NCBI Taxonomy" id="1182543"/>
    <lineage>
        <taxon>Eukaryota</taxon>
        <taxon>Fungi</taxon>
        <taxon>Dikarya</taxon>
        <taxon>Ascomycota</taxon>
        <taxon>Pezizomycotina</taxon>
        <taxon>Eurotiomycetes</taxon>
        <taxon>Chaetothyriomycetidae</taxon>
        <taxon>Chaetothyriales</taxon>
        <taxon>Herpotrichiellaceae</taxon>
        <taxon>Cladophialophora</taxon>
    </lineage>
</organism>
<dbReference type="GeneID" id="19190813"/>
<dbReference type="Proteomes" id="UP000019471">
    <property type="component" value="Unassembled WGS sequence"/>
</dbReference>
<keyword evidence="3" id="KW-0238">DNA-binding</keyword>
<gene>
    <name evidence="7" type="ORF">A1O5_06100</name>
</gene>
<dbReference type="GO" id="GO:0008270">
    <property type="term" value="F:zinc ion binding"/>
    <property type="evidence" value="ECO:0007669"/>
    <property type="project" value="InterPro"/>
</dbReference>
<comment type="subcellular location">
    <subcellularLocation>
        <location evidence="1">Nucleus</location>
    </subcellularLocation>
</comment>
<evidence type="ECO:0000256" key="1">
    <source>
        <dbReference type="ARBA" id="ARBA00004123"/>
    </source>
</evidence>
<reference evidence="7 8" key="1">
    <citation type="submission" date="2013-03" db="EMBL/GenBank/DDBJ databases">
        <title>The Genome Sequence of Cladophialophora psammophila CBS 110553.</title>
        <authorList>
            <consortium name="The Broad Institute Genomics Platform"/>
            <person name="Cuomo C."/>
            <person name="de Hoog S."/>
            <person name="Gorbushina A."/>
            <person name="Walker B."/>
            <person name="Young S.K."/>
            <person name="Zeng Q."/>
            <person name="Gargeya S."/>
            <person name="Fitzgerald M."/>
            <person name="Haas B."/>
            <person name="Abouelleil A."/>
            <person name="Allen A.W."/>
            <person name="Alvarado L."/>
            <person name="Arachchi H.M."/>
            <person name="Berlin A.M."/>
            <person name="Chapman S.B."/>
            <person name="Gainer-Dewar J."/>
            <person name="Goldberg J."/>
            <person name="Griggs A."/>
            <person name="Gujja S."/>
            <person name="Hansen M."/>
            <person name="Howarth C."/>
            <person name="Imamovic A."/>
            <person name="Ireland A."/>
            <person name="Larimer J."/>
            <person name="McCowan C."/>
            <person name="Murphy C."/>
            <person name="Pearson M."/>
            <person name="Poon T.W."/>
            <person name="Priest M."/>
            <person name="Roberts A."/>
            <person name="Saif S."/>
            <person name="Shea T."/>
            <person name="Sisk P."/>
            <person name="Sykes S."/>
            <person name="Wortman J."/>
            <person name="Nusbaum C."/>
            <person name="Birren B."/>
        </authorList>
    </citation>
    <scope>NUCLEOTIDE SEQUENCE [LARGE SCALE GENOMIC DNA]</scope>
    <source>
        <strain evidence="7 8">CBS 110553</strain>
    </source>
</reference>
<dbReference type="GO" id="GO:0006351">
    <property type="term" value="P:DNA-templated transcription"/>
    <property type="evidence" value="ECO:0007669"/>
    <property type="project" value="InterPro"/>
</dbReference>
<evidence type="ECO:0000256" key="3">
    <source>
        <dbReference type="ARBA" id="ARBA00023125"/>
    </source>
</evidence>
<dbReference type="GO" id="GO:0003700">
    <property type="term" value="F:DNA-binding transcription factor activity"/>
    <property type="evidence" value="ECO:0007669"/>
    <property type="project" value="InterPro"/>
</dbReference>
<evidence type="ECO:0000259" key="6">
    <source>
        <dbReference type="Pfam" id="PF04082"/>
    </source>
</evidence>
<dbReference type="OrthoDB" id="39175at2759"/>
<dbReference type="HOGENOM" id="CLU_016058_3_1_1"/>
<accession>W9WSC4</accession>
<dbReference type="STRING" id="1182543.W9WSC4"/>
<evidence type="ECO:0000256" key="4">
    <source>
        <dbReference type="ARBA" id="ARBA00023163"/>
    </source>
</evidence>
<dbReference type="PANTHER" id="PTHR46910:SF37">
    <property type="entry name" value="ZN(II)2CYS6 TRANSCRIPTION FACTOR (EUROFUNG)"/>
    <property type="match status" value="1"/>
</dbReference>
<keyword evidence="8" id="KW-1185">Reference proteome</keyword>
<protein>
    <recommendedName>
        <fullName evidence="6">Xylanolytic transcriptional activator regulatory domain-containing protein</fullName>
    </recommendedName>
</protein>
<dbReference type="GO" id="GO:0005634">
    <property type="term" value="C:nucleus"/>
    <property type="evidence" value="ECO:0007669"/>
    <property type="project" value="UniProtKB-SubCell"/>
</dbReference>
<keyword evidence="4" id="KW-0804">Transcription</keyword>
<evidence type="ECO:0000256" key="2">
    <source>
        <dbReference type="ARBA" id="ARBA00023015"/>
    </source>
</evidence>
<dbReference type="PANTHER" id="PTHR46910">
    <property type="entry name" value="TRANSCRIPTION FACTOR PDR1"/>
    <property type="match status" value="1"/>
</dbReference>
<dbReference type="Pfam" id="PF04082">
    <property type="entry name" value="Fungal_trans"/>
    <property type="match status" value="1"/>
</dbReference>
<feature type="domain" description="Xylanolytic transcriptional activator regulatory" evidence="6">
    <location>
        <begin position="60"/>
        <end position="231"/>
    </location>
</feature>
<dbReference type="eggNOG" id="ENOG502QRIK">
    <property type="taxonomic scope" value="Eukaryota"/>
</dbReference>
<sequence>MTALSARLQNNKLNDLLRRAAEVINGRVRGGPPSPNGTFLRRSNTQEVILDWEVASTYVKCYFERIHPFYPFLDRATFEQTISNPNFSQEMITNKALSALYHAVLALGCQHSGHGSFEPGKSRSWLLFSVALAAFPDLLTLPDSLLLLQALTAMTVFALSLSCLQIEHIILTESSRRVQKIPLSRQKDGVVKSYARTFWVLYSIEKTSSFYYGRGSFFNDTDIGHCVPTVSEPSFGEYNWFLAWSRHARLLSRAYSSLFSIGVTGNSREYFCAVIDQLETELQQWRMSIPEFIRPGAPFWDNYLPGPLTRVAALWTHYLYYGLLLALSRARLHLESRPEEAATPTRQFDSNIAIIKASRSILELSRFIDVEPHTPMWVLVGIPIAALFVLFDFIVHNPNHPETASNLALLHVAGGHFSQIDYASGGVLPGSMITEFAFIAAEYTRDVQNRGSKSESSLKQPNTLSSALSWPVLPLNSGPIPASYNNAHLVGPMVSSSQVQDNLDQVSVSPLSLAFQQLPILQDSANTSSGAMEHLTYPINSDSNYGQDDIPMGTDIMDLFGLAVSGVDANLGLWGGLGADECDE</sequence>
<evidence type="ECO:0000256" key="5">
    <source>
        <dbReference type="ARBA" id="ARBA00023242"/>
    </source>
</evidence>
<comment type="caution">
    <text evidence="7">The sequence shown here is derived from an EMBL/GenBank/DDBJ whole genome shotgun (WGS) entry which is preliminary data.</text>
</comment>
<keyword evidence="5" id="KW-0539">Nucleus</keyword>
<name>W9WSC4_9EURO</name>
<evidence type="ECO:0000313" key="7">
    <source>
        <dbReference type="EMBL" id="EXJ71107.1"/>
    </source>
</evidence>
<dbReference type="AlphaFoldDB" id="W9WSC4"/>
<dbReference type="EMBL" id="AMGX01000008">
    <property type="protein sequence ID" value="EXJ71107.1"/>
    <property type="molecule type" value="Genomic_DNA"/>
</dbReference>
<dbReference type="InterPro" id="IPR050987">
    <property type="entry name" value="AtrR-like"/>
</dbReference>
<dbReference type="GO" id="GO:0003677">
    <property type="term" value="F:DNA binding"/>
    <property type="evidence" value="ECO:0007669"/>
    <property type="project" value="UniProtKB-KW"/>
</dbReference>
<proteinExistence type="predicted"/>
<keyword evidence="2" id="KW-0805">Transcription regulation</keyword>
<dbReference type="CDD" id="cd12148">
    <property type="entry name" value="fungal_TF_MHR"/>
    <property type="match status" value="1"/>
</dbReference>